<dbReference type="EMBL" id="FQYP01000001">
    <property type="protein sequence ID" value="SHI30125.1"/>
    <property type="molecule type" value="Genomic_DNA"/>
</dbReference>
<dbReference type="GO" id="GO:0000976">
    <property type="term" value="F:transcription cis-regulatory region binding"/>
    <property type="evidence" value="ECO:0007669"/>
    <property type="project" value="TreeGrafter"/>
</dbReference>
<accession>A0A1M6A0X7</accession>
<dbReference type="SUPFAM" id="SSF53822">
    <property type="entry name" value="Periplasmic binding protein-like I"/>
    <property type="match status" value="1"/>
</dbReference>
<dbReference type="InterPro" id="IPR000843">
    <property type="entry name" value="HTH_LacI"/>
</dbReference>
<dbReference type="SUPFAM" id="SSF47413">
    <property type="entry name" value="lambda repressor-like DNA-binding domains"/>
    <property type="match status" value="1"/>
</dbReference>
<dbReference type="PROSITE" id="PS50932">
    <property type="entry name" value="HTH_LACI_2"/>
    <property type="match status" value="1"/>
</dbReference>
<dbReference type="Gene3D" id="3.40.50.2300">
    <property type="match status" value="2"/>
</dbReference>
<dbReference type="CDD" id="cd01392">
    <property type="entry name" value="HTH_LacI"/>
    <property type="match status" value="1"/>
</dbReference>
<dbReference type="PANTHER" id="PTHR30146">
    <property type="entry name" value="LACI-RELATED TRANSCRIPTIONAL REPRESSOR"/>
    <property type="match status" value="1"/>
</dbReference>
<evidence type="ECO:0000256" key="1">
    <source>
        <dbReference type="ARBA" id="ARBA00023015"/>
    </source>
</evidence>
<dbReference type="Pfam" id="PF13377">
    <property type="entry name" value="Peripla_BP_3"/>
    <property type="match status" value="1"/>
</dbReference>
<dbReference type="GO" id="GO:0003700">
    <property type="term" value="F:DNA-binding transcription factor activity"/>
    <property type="evidence" value="ECO:0007669"/>
    <property type="project" value="TreeGrafter"/>
</dbReference>
<feature type="domain" description="HTH lacI-type" evidence="4">
    <location>
        <begin position="6"/>
        <end position="60"/>
    </location>
</feature>
<dbReference type="OrthoDB" id="9803256at2"/>
<evidence type="ECO:0000313" key="5">
    <source>
        <dbReference type="EMBL" id="SHI30125.1"/>
    </source>
</evidence>
<dbReference type="InterPro" id="IPR010982">
    <property type="entry name" value="Lambda_DNA-bd_dom_sf"/>
</dbReference>
<dbReference type="RefSeq" id="WP_073312326.1">
    <property type="nucleotide sequence ID" value="NZ_FQYP01000001.1"/>
</dbReference>
<reference evidence="6" key="1">
    <citation type="submission" date="2016-11" db="EMBL/GenBank/DDBJ databases">
        <authorList>
            <person name="Varghese N."/>
            <person name="Submissions S."/>
        </authorList>
    </citation>
    <scope>NUCLEOTIDE SEQUENCE [LARGE SCALE GENOMIC DNA]</scope>
    <source>
        <strain evidence="6">DSM 22623</strain>
    </source>
</reference>
<dbReference type="CDD" id="cd06267">
    <property type="entry name" value="PBP1_LacI_sugar_binding-like"/>
    <property type="match status" value="1"/>
</dbReference>
<name>A0A1M6A0X7_9FLAO</name>
<organism evidence="5 6">
    <name type="scientific">Aquimarina spongiae</name>
    <dbReference type="NCBI Taxonomy" id="570521"/>
    <lineage>
        <taxon>Bacteria</taxon>
        <taxon>Pseudomonadati</taxon>
        <taxon>Bacteroidota</taxon>
        <taxon>Flavobacteriia</taxon>
        <taxon>Flavobacteriales</taxon>
        <taxon>Flavobacteriaceae</taxon>
        <taxon>Aquimarina</taxon>
    </lineage>
</organism>
<dbReference type="InterPro" id="IPR046335">
    <property type="entry name" value="LacI/GalR-like_sensor"/>
</dbReference>
<dbReference type="STRING" id="570521.SAMN04488508_1013"/>
<dbReference type="InterPro" id="IPR028082">
    <property type="entry name" value="Peripla_BP_I"/>
</dbReference>
<sequence length="337" mass="37425">MNNRMMTLKKLAELSNFSVSTVSKALTDNPEISKPTKNKIKKLAELYNYIPNITAKNLKEQKTRNIGVIIPNILAHFFAKVLVGIEKEASKQGYHIITCISDESYDKEVKSIEMLANGSVDGLIISISKGTFIKKNYKHIQSIIDRGLPVIQFDRVIDEIITDKIVIDDFKSSYNATTTLIDSSCKNLAFVTPIHNTSVGTRRLQGFQKAINKASNIESSKLFVIDDYKIFAKDFQGYLQSDTIDGVLASDELSAICAMNLIIGLGLKVPEDISVIGFTDGILSENSNPPLTTVNQHGQELGLLAVKQLVNRINQNSEEYKTTIMNTSLIKRKSTCK</sequence>
<evidence type="ECO:0000259" key="4">
    <source>
        <dbReference type="PROSITE" id="PS50932"/>
    </source>
</evidence>
<keyword evidence="3" id="KW-0804">Transcription</keyword>
<gene>
    <name evidence="5" type="ORF">SAMN04488508_1013</name>
</gene>
<dbReference type="Proteomes" id="UP000184432">
    <property type="component" value="Unassembled WGS sequence"/>
</dbReference>
<dbReference type="Gene3D" id="1.10.260.40">
    <property type="entry name" value="lambda repressor-like DNA-binding domains"/>
    <property type="match status" value="1"/>
</dbReference>
<keyword evidence="1" id="KW-0805">Transcription regulation</keyword>
<dbReference type="SMART" id="SM00354">
    <property type="entry name" value="HTH_LACI"/>
    <property type="match status" value="1"/>
</dbReference>
<proteinExistence type="predicted"/>
<evidence type="ECO:0000256" key="3">
    <source>
        <dbReference type="ARBA" id="ARBA00023163"/>
    </source>
</evidence>
<evidence type="ECO:0000256" key="2">
    <source>
        <dbReference type="ARBA" id="ARBA00023125"/>
    </source>
</evidence>
<dbReference type="PANTHER" id="PTHR30146:SF109">
    <property type="entry name" value="HTH-TYPE TRANSCRIPTIONAL REGULATOR GALS"/>
    <property type="match status" value="1"/>
</dbReference>
<dbReference type="Pfam" id="PF00356">
    <property type="entry name" value="LacI"/>
    <property type="match status" value="1"/>
</dbReference>
<keyword evidence="6" id="KW-1185">Reference proteome</keyword>
<protein>
    <submittedName>
        <fullName evidence="5">Transcriptional regulator, LacI family</fullName>
    </submittedName>
</protein>
<keyword evidence="2" id="KW-0238">DNA-binding</keyword>
<evidence type="ECO:0000313" key="6">
    <source>
        <dbReference type="Proteomes" id="UP000184432"/>
    </source>
</evidence>
<dbReference type="AlphaFoldDB" id="A0A1M6A0X7"/>